<keyword evidence="1" id="KW-1133">Transmembrane helix</keyword>
<dbReference type="AlphaFoldDB" id="A0AAG5CNZ1"/>
<keyword evidence="1" id="KW-0812">Transmembrane</keyword>
<dbReference type="Proteomes" id="UP000075880">
    <property type="component" value="Unassembled WGS sequence"/>
</dbReference>
<reference evidence="3" key="1">
    <citation type="submission" date="2024-04" db="UniProtKB">
        <authorList>
            <consortium name="EnsemblMetazoa"/>
        </authorList>
    </citation>
    <scope>IDENTIFICATION</scope>
    <source>
        <strain evidence="3">EBRO</strain>
    </source>
</reference>
<feature type="chain" id="PRO_5042548227" evidence="2">
    <location>
        <begin position="24"/>
        <end position="121"/>
    </location>
</feature>
<protein>
    <submittedName>
        <fullName evidence="3">Uncharacterized protein</fullName>
    </submittedName>
</protein>
<sequence>MNNGHRKLPASNLPSLVFWWVCAVSPGRRTVLVSYFRVPNFRAPAGEISLVARKFYPPSVIACHSRPTVAAATTEALEKRPRTPEERIMQNARTMCMAVLLLIVGFVGAENLLFSDRKFPS</sequence>
<name>A0AAG5CNZ1_ANOAO</name>
<evidence type="ECO:0000313" key="4">
    <source>
        <dbReference type="Proteomes" id="UP000075880"/>
    </source>
</evidence>
<evidence type="ECO:0000256" key="2">
    <source>
        <dbReference type="SAM" id="SignalP"/>
    </source>
</evidence>
<organism evidence="3 4">
    <name type="scientific">Anopheles atroparvus</name>
    <name type="common">European mosquito</name>
    <dbReference type="NCBI Taxonomy" id="41427"/>
    <lineage>
        <taxon>Eukaryota</taxon>
        <taxon>Metazoa</taxon>
        <taxon>Ecdysozoa</taxon>
        <taxon>Arthropoda</taxon>
        <taxon>Hexapoda</taxon>
        <taxon>Insecta</taxon>
        <taxon>Pterygota</taxon>
        <taxon>Neoptera</taxon>
        <taxon>Endopterygota</taxon>
        <taxon>Diptera</taxon>
        <taxon>Nematocera</taxon>
        <taxon>Culicoidea</taxon>
        <taxon>Culicidae</taxon>
        <taxon>Anophelinae</taxon>
        <taxon>Anopheles</taxon>
    </lineage>
</organism>
<keyword evidence="2" id="KW-0732">Signal</keyword>
<accession>A0AAG5CNZ1</accession>
<proteinExistence type="predicted"/>
<evidence type="ECO:0000256" key="1">
    <source>
        <dbReference type="SAM" id="Phobius"/>
    </source>
</evidence>
<feature type="transmembrane region" description="Helical" evidence="1">
    <location>
        <begin position="95"/>
        <end position="114"/>
    </location>
</feature>
<keyword evidence="4" id="KW-1185">Reference proteome</keyword>
<dbReference type="EnsemblMetazoa" id="ENSAATROPT000299">
    <property type="protein sequence ID" value="ENSAATROPP000284"/>
    <property type="gene ID" value="ENSAATROPG000246"/>
</dbReference>
<keyword evidence="1" id="KW-0472">Membrane</keyword>
<feature type="signal peptide" evidence="2">
    <location>
        <begin position="1"/>
        <end position="23"/>
    </location>
</feature>
<evidence type="ECO:0000313" key="3">
    <source>
        <dbReference type="EnsemblMetazoa" id="ENSAATROPP000284"/>
    </source>
</evidence>